<keyword evidence="8" id="KW-1185">Reference proteome</keyword>
<dbReference type="SMART" id="SM00823">
    <property type="entry name" value="PKS_PP"/>
    <property type="match status" value="1"/>
</dbReference>
<dbReference type="InterPro" id="IPR001242">
    <property type="entry name" value="Condensation_dom"/>
</dbReference>
<dbReference type="GO" id="GO:0043041">
    <property type="term" value="P:amino acid activation for nonribosomal peptide biosynthetic process"/>
    <property type="evidence" value="ECO:0007669"/>
    <property type="project" value="TreeGrafter"/>
</dbReference>
<dbReference type="PANTHER" id="PTHR45527:SF1">
    <property type="entry name" value="FATTY ACID SYNTHASE"/>
    <property type="match status" value="1"/>
</dbReference>
<reference evidence="7 8" key="1">
    <citation type="submission" date="2018-07" db="EMBL/GenBank/DDBJ databases">
        <title>Draft genome of the type strain Streptomyces armeniacus ATCC 15676.</title>
        <authorList>
            <person name="Labana P."/>
            <person name="Gosse J.T."/>
            <person name="Boddy C.N."/>
        </authorList>
    </citation>
    <scope>NUCLEOTIDE SEQUENCE [LARGE SCALE GENOMIC DNA]</scope>
    <source>
        <strain evidence="7 8">ATCC 15676</strain>
    </source>
</reference>
<protein>
    <recommendedName>
        <fullName evidence="6">Carrier domain-containing protein</fullName>
    </recommendedName>
</protein>
<sequence length="638" mass="69033">MPAFPSGHVAPYALCRGDSCRLGPGGGSGVRGVVRTFFFSFYPPPPASTPTPSSAASAVYKRQAPAFAPGASATAPRSPRAEILCGLFADVLGLERVGADDDFFALGGHSLLAMRLASRVRTVLGAELTVREIFEAPTAVRLAARLDVRTYGRALPVLAPADRPDVLPLSFAQQRLWLLNRIEGPGGTYNNPAAWRLNGPLDRDALASAVRDVVTRHESLRTVFPERGGDGRAHQLVLDPAQVGTLVRHEEVTEERLTVRLAEATGAGFALDREVPLRAHLFEVAPEEHVLLLVVHHIATDEWSDGPLWRDLATAYRARCEGAAPEWAPLPVQYADYAQWQHRLLGDGDDPGSPHARQLAYWTEALAGLPEELPLPADRPRPQESSHRGGAVGLTLDAGLERALRELANAHGVSMFMVAQAAVAALLHRLGAGDDIPLGAPVSGRTDEQLEDLVGFFVNTLVLRTDLSGTPTFAELLARIREADLAAYEHQDLPFERLVEAVNPTRSLARHPLFQVMVVYLNTPGTTPDFPGLTARRESLGQQGAKFDLSFDFVEQGDGEGIEGWIEYSADLFDHGTAERFAGWLVRLLEGVVADPDCAVRDVEVLADSERRVVVGEWNATGRVVEAVTLPELFDAVG</sequence>
<evidence type="ECO:0000256" key="1">
    <source>
        <dbReference type="ARBA" id="ARBA00001957"/>
    </source>
</evidence>
<evidence type="ECO:0000313" key="7">
    <source>
        <dbReference type="EMBL" id="AXK36944.1"/>
    </source>
</evidence>
<keyword evidence="4" id="KW-0597">Phosphoprotein</keyword>
<name>A0A345XZ78_9ACTN</name>
<evidence type="ECO:0000256" key="2">
    <source>
        <dbReference type="ARBA" id="ARBA00006432"/>
    </source>
</evidence>
<dbReference type="Proteomes" id="UP000254425">
    <property type="component" value="Chromosome"/>
</dbReference>
<dbReference type="EMBL" id="CP031320">
    <property type="protein sequence ID" value="AXK36944.1"/>
    <property type="molecule type" value="Genomic_DNA"/>
</dbReference>
<dbReference type="GO" id="GO:0008610">
    <property type="term" value="P:lipid biosynthetic process"/>
    <property type="evidence" value="ECO:0007669"/>
    <property type="project" value="UniProtKB-ARBA"/>
</dbReference>
<organism evidence="7 8">
    <name type="scientific">Streptomyces armeniacus</name>
    <dbReference type="NCBI Taxonomy" id="83291"/>
    <lineage>
        <taxon>Bacteria</taxon>
        <taxon>Bacillati</taxon>
        <taxon>Actinomycetota</taxon>
        <taxon>Actinomycetes</taxon>
        <taxon>Kitasatosporales</taxon>
        <taxon>Streptomycetaceae</taxon>
        <taxon>Streptomyces</taxon>
    </lineage>
</organism>
<accession>A0A345XZ78</accession>
<proteinExistence type="inferred from homology"/>
<dbReference type="Pfam" id="PF00668">
    <property type="entry name" value="Condensation"/>
    <property type="match status" value="1"/>
</dbReference>
<dbReference type="Gene3D" id="3.30.559.10">
    <property type="entry name" value="Chloramphenicol acetyltransferase-like domain"/>
    <property type="match status" value="1"/>
</dbReference>
<dbReference type="PROSITE" id="PS50075">
    <property type="entry name" value="CARRIER"/>
    <property type="match status" value="1"/>
</dbReference>
<dbReference type="Pfam" id="PF00550">
    <property type="entry name" value="PP-binding"/>
    <property type="match status" value="1"/>
</dbReference>
<feature type="domain" description="Carrier" evidence="6">
    <location>
        <begin position="75"/>
        <end position="150"/>
    </location>
</feature>
<evidence type="ECO:0000256" key="5">
    <source>
        <dbReference type="SAM" id="MobiDB-lite"/>
    </source>
</evidence>
<evidence type="ECO:0000256" key="3">
    <source>
        <dbReference type="ARBA" id="ARBA00022450"/>
    </source>
</evidence>
<dbReference type="Gene3D" id="1.10.1200.10">
    <property type="entry name" value="ACP-like"/>
    <property type="match status" value="1"/>
</dbReference>
<evidence type="ECO:0000256" key="4">
    <source>
        <dbReference type="ARBA" id="ARBA00022553"/>
    </source>
</evidence>
<dbReference type="Gene3D" id="3.30.559.30">
    <property type="entry name" value="Nonribosomal peptide synthetase, condensation domain"/>
    <property type="match status" value="1"/>
</dbReference>
<keyword evidence="3" id="KW-0596">Phosphopantetheine</keyword>
<dbReference type="AlphaFoldDB" id="A0A345XZ78"/>
<feature type="compositionally biased region" description="Basic and acidic residues" evidence="5">
    <location>
        <begin position="378"/>
        <end position="387"/>
    </location>
</feature>
<gene>
    <name evidence="7" type="ORF">DVA86_34975</name>
</gene>
<dbReference type="GO" id="GO:0044550">
    <property type="term" value="P:secondary metabolite biosynthetic process"/>
    <property type="evidence" value="ECO:0007669"/>
    <property type="project" value="TreeGrafter"/>
</dbReference>
<evidence type="ECO:0000259" key="6">
    <source>
        <dbReference type="PROSITE" id="PS50075"/>
    </source>
</evidence>
<comment type="similarity">
    <text evidence="2">Belongs to the ATP-dependent AMP-binding enzyme family.</text>
</comment>
<dbReference type="GO" id="GO:0031177">
    <property type="term" value="F:phosphopantetheine binding"/>
    <property type="evidence" value="ECO:0007669"/>
    <property type="project" value="InterPro"/>
</dbReference>
<dbReference type="PANTHER" id="PTHR45527">
    <property type="entry name" value="NONRIBOSOMAL PEPTIDE SYNTHETASE"/>
    <property type="match status" value="1"/>
</dbReference>
<dbReference type="InterPro" id="IPR023213">
    <property type="entry name" value="CAT-like_dom_sf"/>
</dbReference>
<dbReference type="SUPFAM" id="SSF52777">
    <property type="entry name" value="CoA-dependent acyltransferases"/>
    <property type="match status" value="2"/>
</dbReference>
<dbReference type="PROSITE" id="PS00012">
    <property type="entry name" value="PHOSPHOPANTETHEINE"/>
    <property type="match status" value="1"/>
</dbReference>
<dbReference type="KEGG" id="sarm:DVA86_34975"/>
<dbReference type="GO" id="GO:0072330">
    <property type="term" value="P:monocarboxylic acid biosynthetic process"/>
    <property type="evidence" value="ECO:0007669"/>
    <property type="project" value="UniProtKB-ARBA"/>
</dbReference>
<dbReference type="GO" id="GO:0017000">
    <property type="term" value="P:antibiotic biosynthetic process"/>
    <property type="evidence" value="ECO:0007669"/>
    <property type="project" value="UniProtKB-ARBA"/>
</dbReference>
<dbReference type="FunFam" id="1.10.1200.10:FF:000016">
    <property type="entry name" value="Non-ribosomal peptide synthase"/>
    <property type="match status" value="1"/>
</dbReference>
<dbReference type="InterPro" id="IPR009081">
    <property type="entry name" value="PP-bd_ACP"/>
</dbReference>
<dbReference type="CDD" id="cd19540">
    <property type="entry name" value="LCL_NRPS-like"/>
    <property type="match status" value="1"/>
</dbReference>
<dbReference type="GO" id="GO:0003824">
    <property type="term" value="F:catalytic activity"/>
    <property type="evidence" value="ECO:0007669"/>
    <property type="project" value="InterPro"/>
</dbReference>
<dbReference type="InterPro" id="IPR020806">
    <property type="entry name" value="PKS_PP-bd"/>
</dbReference>
<comment type="cofactor">
    <cofactor evidence="1">
        <name>pantetheine 4'-phosphate</name>
        <dbReference type="ChEBI" id="CHEBI:47942"/>
    </cofactor>
</comment>
<dbReference type="InterPro" id="IPR036736">
    <property type="entry name" value="ACP-like_sf"/>
</dbReference>
<dbReference type="InterPro" id="IPR006162">
    <property type="entry name" value="Ppantetheine_attach_site"/>
</dbReference>
<evidence type="ECO:0000313" key="8">
    <source>
        <dbReference type="Proteomes" id="UP000254425"/>
    </source>
</evidence>
<dbReference type="GO" id="GO:0005829">
    <property type="term" value="C:cytosol"/>
    <property type="evidence" value="ECO:0007669"/>
    <property type="project" value="TreeGrafter"/>
</dbReference>
<feature type="region of interest" description="Disordered" evidence="5">
    <location>
        <begin position="372"/>
        <end position="391"/>
    </location>
</feature>
<dbReference type="SUPFAM" id="SSF47336">
    <property type="entry name" value="ACP-like"/>
    <property type="match status" value="1"/>
</dbReference>